<feature type="domain" description="Acetyl-CoA hydrolase/transferase C-terminal" evidence="1">
    <location>
        <begin position="220"/>
        <end position="367"/>
    </location>
</feature>
<gene>
    <name evidence="2" type="ORF">J2W25_001973</name>
</gene>
<dbReference type="PANTHER" id="PTHR21432">
    <property type="entry name" value="ACETYL-COA HYDROLASE-RELATED"/>
    <property type="match status" value="1"/>
</dbReference>
<comment type="caution">
    <text evidence="2">The sequence shown here is derived from an EMBL/GenBank/DDBJ whole genome shotgun (WGS) entry which is preliminary data.</text>
</comment>
<name>A0AAW8DUU1_9BURK</name>
<keyword evidence="2" id="KW-0378">Hydrolase</keyword>
<dbReference type="InterPro" id="IPR046433">
    <property type="entry name" value="ActCoA_hydro"/>
</dbReference>
<dbReference type="InterPro" id="IPR038460">
    <property type="entry name" value="AcetylCoA_hyd_C_sf"/>
</dbReference>
<dbReference type="Gene3D" id="3.40.1080.20">
    <property type="entry name" value="Acetyl-CoA hydrolase/transferase C-terminal domain"/>
    <property type="match status" value="1"/>
</dbReference>
<dbReference type="EMBL" id="JAUSRR010000003">
    <property type="protein sequence ID" value="MDP9922952.1"/>
    <property type="molecule type" value="Genomic_DNA"/>
</dbReference>
<dbReference type="SUPFAM" id="SSF100950">
    <property type="entry name" value="NagB/RpiA/CoA transferase-like"/>
    <property type="match status" value="2"/>
</dbReference>
<dbReference type="AlphaFoldDB" id="A0AAW8DUU1"/>
<accession>A0AAW8DUU1</accession>
<protein>
    <submittedName>
        <fullName evidence="2">Acetyl-CoA hydrolase</fullName>
        <ecNumber evidence="2">3.1.2.1</ecNumber>
    </submittedName>
</protein>
<dbReference type="InterPro" id="IPR026888">
    <property type="entry name" value="AcetylCoA_hyd_C"/>
</dbReference>
<evidence type="ECO:0000313" key="3">
    <source>
        <dbReference type="Proteomes" id="UP001244295"/>
    </source>
</evidence>
<dbReference type="Pfam" id="PF13336">
    <property type="entry name" value="AcetylCoA_hyd_C"/>
    <property type="match status" value="1"/>
</dbReference>
<dbReference type="PANTHER" id="PTHR21432:SF20">
    <property type="entry name" value="ACETYL-COA HYDROLASE"/>
    <property type="match status" value="1"/>
</dbReference>
<sequence>MQVFVGTLFSDTFAQAPEGMRFLSYGAIGQASRLADRRLLSVVPERYSRLPGLFASGALQADVVLIQAAMSSDGKLSWGLASDYTLDAARRARTVVVEVNPQTPWTYGTPWPDDLRVDAWVLAAHAPLELPSVSMGKVEKTIAAHVASLVPDGATLQVGVGALPDATLDALRQHRALGLHSGVLGDAGLHLIRAGVVDNSRKGCDVGISVTNTVCGGSDGYAFVASNAAVEVRHSDATHGAAVLSRLHCLHAINGALEVDLSGQVNCEQLQSRLRGGVGGLLDFARAARQSDSGGRAITVLPATVSDAAASRIVVSLNGPATMGRADVDVVVTEYGIADLRDVTLDERARRLIGVAAPQFRERLESEQRKMKEM</sequence>
<dbReference type="GO" id="GO:0006083">
    <property type="term" value="P:acetate metabolic process"/>
    <property type="evidence" value="ECO:0007669"/>
    <property type="project" value="InterPro"/>
</dbReference>
<dbReference type="RefSeq" id="WP_307636504.1">
    <property type="nucleotide sequence ID" value="NZ_JAUSRR010000003.1"/>
</dbReference>
<dbReference type="Proteomes" id="UP001244295">
    <property type="component" value="Unassembled WGS sequence"/>
</dbReference>
<dbReference type="EC" id="3.1.2.1" evidence="2"/>
<dbReference type="GO" id="GO:0008775">
    <property type="term" value="F:acetate CoA-transferase activity"/>
    <property type="evidence" value="ECO:0007669"/>
    <property type="project" value="InterPro"/>
</dbReference>
<reference evidence="2" key="1">
    <citation type="submission" date="2023-07" db="EMBL/GenBank/DDBJ databases">
        <title>Sorghum-associated microbial communities from plants grown in Nebraska, USA.</title>
        <authorList>
            <person name="Schachtman D."/>
        </authorList>
    </citation>
    <scope>NUCLEOTIDE SEQUENCE</scope>
    <source>
        <strain evidence="2">DS2795</strain>
    </source>
</reference>
<evidence type="ECO:0000313" key="2">
    <source>
        <dbReference type="EMBL" id="MDP9922952.1"/>
    </source>
</evidence>
<dbReference type="InterPro" id="IPR037171">
    <property type="entry name" value="NagB/RpiA_transferase-like"/>
</dbReference>
<dbReference type="GO" id="GO:0003986">
    <property type="term" value="F:acetyl-CoA hydrolase activity"/>
    <property type="evidence" value="ECO:0007669"/>
    <property type="project" value="UniProtKB-EC"/>
</dbReference>
<dbReference type="Gene3D" id="3.30.750.70">
    <property type="entry name" value="4-hydroxybutyrate coenzyme like domains"/>
    <property type="match status" value="1"/>
</dbReference>
<dbReference type="Gene3D" id="3.40.1080.10">
    <property type="entry name" value="Glutaconate Coenzyme A-transferase"/>
    <property type="match status" value="1"/>
</dbReference>
<evidence type="ECO:0000259" key="1">
    <source>
        <dbReference type="Pfam" id="PF13336"/>
    </source>
</evidence>
<proteinExistence type="predicted"/>
<organism evidence="2 3">
    <name type="scientific">Variovorax boronicumulans</name>
    <dbReference type="NCBI Taxonomy" id="436515"/>
    <lineage>
        <taxon>Bacteria</taxon>
        <taxon>Pseudomonadati</taxon>
        <taxon>Pseudomonadota</taxon>
        <taxon>Betaproteobacteria</taxon>
        <taxon>Burkholderiales</taxon>
        <taxon>Comamonadaceae</taxon>
        <taxon>Variovorax</taxon>
    </lineage>
</organism>